<dbReference type="RefSeq" id="WP_096487479.1">
    <property type="nucleotide sequence ID" value="NZ_AP014809.1"/>
</dbReference>
<name>A0A160PM22_9HYPH</name>
<reference evidence="1 2" key="1">
    <citation type="journal article" date="2016" name="Genome Announc.">
        <title>Complete Genome Sequence of Methylobacterium populi P-1M, Isolated from Pink-Pigmented Household Biofilm.</title>
        <authorList>
            <person name="Morohoshi T."/>
            <person name="Ikeda T."/>
        </authorList>
    </citation>
    <scope>NUCLEOTIDE SEQUENCE [LARGE SCALE GENOMIC DNA]</scope>
    <source>
        <strain evidence="1 2">P-1M</strain>
    </source>
</reference>
<dbReference type="AlphaFoldDB" id="A0A160PM22"/>
<organism evidence="1 2">
    <name type="scientific">Methylorubrum populi</name>
    <dbReference type="NCBI Taxonomy" id="223967"/>
    <lineage>
        <taxon>Bacteria</taxon>
        <taxon>Pseudomonadati</taxon>
        <taxon>Pseudomonadota</taxon>
        <taxon>Alphaproteobacteria</taxon>
        <taxon>Hyphomicrobiales</taxon>
        <taxon>Methylobacteriaceae</taxon>
        <taxon>Methylorubrum</taxon>
    </lineage>
</organism>
<dbReference type="Proteomes" id="UP000218288">
    <property type="component" value="Chromosome"/>
</dbReference>
<sequence>MSFGKNRNASWVHFDIAKGKRALAIQAGAIETDRYGASYFDAQRRGNARHVERIELLRNRNGLPPNGFLAVSSTNTARGPRG</sequence>
<protein>
    <submittedName>
        <fullName evidence="1">Uncharacterized protein</fullName>
    </submittedName>
</protein>
<dbReference type="EMBL" id="AP014809">
    <property type="protein sequence ID" value="BAU93803.1"/>
    <property type="molecule type" value="Genomic_DNA"/>
</dbReference>
<proteinExistence type="predicted"/>
<evidence type="ECO:0000313" key="2">
    <source>
        <dbReference type="Proteomes" id="UP000218288"/>
    </source>
</evidence>
<evidence type="ECO:0000313" key="1">
    <source>
        <dbReference type="EMBL" id="BAU93803.1"/>
    </source>
</evidence>
<gene>
    <name evidence="1" type="ORF">MPPM_5198</name>
</gene>
<accession>A0A160PM22</accession>